<accession>A0A058ZGT9</accession>
<dbReference type="eggNOG" id="KOG1249">
    <property type="taxonomic scope" value="Eukaryota"/>
</dbReference>
<dbReference type="AlphaFoldDB" id="A0A058ZGT9"/>
<dbReference type="PANTHER" id="PTHR46434:SF1">
    <property type="entry name" value="GENETIC INTERACTOR OF PROHIBITINS 3, MITOCHONDRIAL"/>
    <property type="match status" value="1"/>
</dbReference>
<dbReference type="OrthoDB" id="1696305at2759"/>
<gene>
    <name evidence="2" type="ORF">H696_00286</name>
</gene>
<feature type="region of interest" description="Disordered" evidence="1">
    <location>
        <begin position="1034"/>
        <end position="1057"/>
    </location>
</feature>
<proteinExistence type="predicted"/>
<feature type="compositionally biased region" description="Acidic residues" evidence="1">
    <location>
        <begin position="857"/>
        <end position="867"/>
    </location>
</feature>
<feature type="compositionally biased region" description="Basic and acidic residues" evidence="1">
    <location>
        <begin position="67"/>
        <end position="76"/>
    </location>
</feature>
<protein>
    <submittedName>
        <fullName evidence="2">Uncharacterized protein</fullName>
    </submittedName>
</protein>
<dbReference type="Proteomes" id="UP000030693">
    <property type="component" value="Unassembled WGS sequence"/>
</dbReference>
<feature type="region of interest" description="Disordered" evidence="1">
    <location>
        <begin position="812"/>
        <end position="888"/>
    </location>
</feature>
<dbReference type="EMBL" id="KB932201">
    <property type="protein sequence ID" value="KCV72707.1"/>
    <property type="molecule type" value="Genomic_DNA"/>
</dbReference>
<reference evidence="2" key="1">
    <citation type="submission" date="2013-04" db="EMBL/GenBank/DDBJ databases">
        <title>The Genome Sequence of Fonticula alba ATCC 38817.</title>
        <authorList>
            <consortium name="The Broad Institute Genomics Platform"/>
            <person name="Russ C."/>
            <person name="Cuomo C."/>
            <person name="Burger G."/>
            <person name="Gray M.W."/>
            <person name="Holland P.W.H."/>
            <person name="King N."/>
            <person name="Lang F.B.F."/>
            <person name="Roger A.J."/>
            <person name="Ruiz-Trillo I."/>
            <person name="Brown M."/>
            <person name="Walker B."/>
            <person name="Young S."/>
            <person name="Zeng Q."/>
            <person name="Gargeya S."/>
            <person name="Fitzgerald M."/>
            <person name="Haas B."/>
            <person name="Abouelleil A."/>
            <person name="Allen A.W."/>
            <person name="Alvarado L."/>
            <person name="Arachchi H.M."/>
            <person name="Berlin A.M."/>
            <person name="Chapman S.B."/>
            <person name="Gainer-Dewar J."/>
            <person name="Goldberg J."/>
            <person name="Griggs A."/>
            <person name="Gujja S."/>
            <person name="Hansen M."/>
            <person name="Howarth C."/>
            <person name="Imamovic A."/>
            <person name="Ireland A."/>
            <person name="Larimer J."/>
            <person name="McCowan C."/>
            <person name="Murphy C."/>
            <person name="Pearson M."/>
            <person name="Poon T.W."/>
            <person name="Priest M."/>
            <person name="Roberts A."/>
            <person name="Saif S."/>
            <person name="Shea T."/>
            <person name="Sisk P."/>
            <person name="Sykes S."/>
            <person name="Wortman J."/>
            <person name="Nusbaum C."/>
            <person name="Birren B."/>
        </authorList>
    </citation>
    <scope>NUCLEOTIDE SEQUENCE [LARGE SCALE GENOMIC DNA]</scope>
    <source>
        <strain evidence="2">ATCC 38817</strain>
    </source>
</reference>
<evidence type="ECO:0000313" key="3">
    <source>
        <dbReference type="Proteomes" id="UP000030693"/>
    </source>
</evidence>
<feature type="region of interest" description="Disordered" evidence="1">
    <location>
        <begin position="424"/>
        <end position="443"/>
    </location>
</feature>
<evidence type="ECO:0000256" key="1">
    <source>
        <dbReference type="SAM" id="MobiDB-lite"/>
    </source>
</evidence>
<name>A0A058ZGT9_FONAL</name>
<dbReference type="RefSeq" id="XP_009492408.1">
    <property type="nucleotide sequence ID" value="XM_009494133.1"/>
</dbReference>
<feature type="compositionally biased region" description="Acidic residues" evidence="1">
    <location>
        <begin position="829"/>
        <end position="845"/>
    </location>
</feature>
<dbReference type="GeneID" id="20525011"/>
<feature type="compositionally biased region" description="Basic and acidic residues" evidence="1">
    <location>
        <begin position="846"/>
        <end position="856"/>
    </location>
</feature>
<keyword evidence="3" id="KW-1185">Reference proteome</keyword>
<feature type="compositionally biased region" description="Low complexity" evidence="1">
    <location>
        <begin position="92"/>
        <end position="106"/>
    </location>
</feature>
<dbReference type="InterPro" id="IPR027417">
    <property type="entry name" value="P-loop_NTPase"/>
</dbReference>
<dbReference type="PANTHER" id="PTHR46434">
    <property type="entry name" value="GENETIC INTERACTOR OF PROHIBITINS 3, MITOCHONDRIAL"/>
    <property type="match status" value="1"/>
</dbReference>
<sequence length="1057" mass="114535">MSALRWLTVFRTARSPTGLGADFSAERATALRAYATAQHHQRQQRSQPQPKTAASKTPPTTTFRATSAEEAREASRSRKYTSGYRSKKKPANAKPSAPAAGLASGLTTRSPFSTGILRAGSRSADQCLGCGATLQSLDSKALGYVPVERYQRSLEARAGAANANGGSRADFDAVRLDTSSATLPLVELGPLPSQRPGSVSTTSNGPFQFDMVESLRKTSRSLPFLAPGSMHEIDPATLSPEELAGALSMGDLRAFDRHIRKGDTSRPVCQRCFFLRHYGRVTPVSLKAEDYRQILQQIRERQALLVLVVDLFDFPGSLVRDLPDVVGWDQVILAANKSDILPRDACRNRLKRWITNESKRTIGSRIIDTHLVSASSGEGVQELLDSINRLRGSRPVYTIGKANVGKSHLVNRLIEFSLMQSQQPDLAPGADGESGTGSKALSNNARRRAIRRLKLTTTSTVSGTTLNLVRFELPGAHGGPAGVLIDTPGLLPETHTLADYLTRQEADALIPLRLSSTESNSARVPSPLAGSRYERTRRTEIGLRPRIFELAPGRSLFLGGLGRLDFVDCTSGIERIFCIVYTSPDVSMATTKTINADAFYNRHVATGLLTPPFTKPSHVKAALRAGSALADDPNPKEDGSDDAAILTASGIGAVQAALDTRDPGELSLEEELARARAALELKPKSQKLQAKVRKAERALSAVQVNRRLLTSDLPPLISYPVQLQQPLPPHQRERLLDELNAATRAPAAFSPSHVPVFIPREHLRGASPESGDPAAHPAPLDMAWLESVRQEGDNLPPAHDGQLVHRALVRDDGEDDASDQGYASSDFGSDADMDFEDYPSDEEDSDHATGQDNHPDGDDDDDDDDESSQLQVPRKRRPHFTSNGGYVPDRTIADIVLPGVGFVSVGFTCAVPRDATDIHAIRDALNPTVSLAVHYPDLSRAPALLEFERDGQDSDSVLHMKTPLELAGAVLPTTSASSRALLVDDPTALTNGQTSPSSSAPPIIVRDPMLPFEMRRMGRRIGGQHSEHYVKLRRHKVHSGGGGKAANPRHQDTHKWR</sequence>
<dbReference type="SUPFAM" id="SSF52540">
    <property type="entry name" value="P-loop containing nucleoside triphosphate hydrolases"/>
    <property type="match status" value="1"/>
</dbReference>
<evidence type="ECO:0000313" key="2">
    <source>
        <dbReference type="EMBL" id="KCV72707.1"/>
    </source>
</evidence>
<organism evidence="2">
    <name type="scientific">Fonticula alba</name>
    <name type="common">Slime mold</name>
    <dbReference type="NCBI Taxonomy" id="691883"/>
    <lineage>
        <taxon>Eukaryota</taxon>
        <taxon>Rotosphaerida</taxon>
        <taxon>Fonticulaceae</taxon>
        <taxon>Fonticula</taxon>
    </lineage>
</organism>
<dbReference type="STRING" id="691883.A0A058ZGT9"/>
<dbReference type="GO" id="GO:0005739">
    <property type="term" value="C:mitochondrion"/>
    <property type="evidence" value="ECO:0007669"/>
    <property type="project" value="TreeGrafter"/>
</dbReference>
<dbReference type="CDD" id="cd01855">
    <property type="entry name" value="YqeH"/>
    <property type="match status" value="1"/>
</dbReference>
<feature type="region of interest" description="Disordered" evidence="1">
    <location>
        <begin position="34"/>
        <end position="108"/>
    </location>
</feature>
<feature type="compositionally biased region" description="Low complexity" evidence="1">
    <location>
        <begin position="44"/>
        <end position="66"/>
    </location>
</feature>
<dbReference type="Gene3D" id="3.40.50.300">
    <property type="entry name" value="P-loop containing nucleotide triphosphate hydrolases"/>
    <property type="match status" value="1"/>
</dbReference>
<dbReference type="InterPro" id="IPR050896">
    <property type="entry name" value="Mito_lipid_metab_GTPase"/>
</dbReference>